<dbReference type="SUPFAM" id="SSF53383">
    <property type="entry name" value="PLP-dependent transferases"/>
    <property type="match status" value="1"/>
</dbReference>
<dbReference type="Gene3D" id="3.90.1150.10">
    <property type="entry name" value="Aspartate Aminotransferase, domain 1"/>
    <property type="match status" value="1"/>
</dbReference>
<proteinExistence type="inferred from homology"/>
<evidence type="ECO:0000313" key="5">
    <source>
        <dbReference type="Proteomes" id="UP000248795"/>
    </source>
</evidence>
<organism evidence="4 5">
    <name type="scientific">Aestuariivirga litoralis</name>
    <dbReference type="NCBI Taxonomy" id="2650924"/>
    <lineage>
        <taxon>Bacteria</taxon>
        <taxon>Pseudomonadati</taxon>
        <taxon>Pseudomonadota</taxon>
        <taxon>Alphaproteobacteria</taxon>
        <taxon>Hyphomicrobiales</taxon>
        <taxon>Aestuariivirgaceae</taxon>
        <taxon>Aestuariivirga</taxon>
    </lineage>
</organism>
<dbReference type="EMBL" id="QKVK01000003">
    <property type="protein sequence ID" value="PZF77242.1"/>
    <property type="molecule type" value="Genomic_DNA"/>
</dbReference>
<dbReference type="GO" id="GO:0030170">
    <property type="term" value="F:pyridoxal phosphate binding"/>
    <property type="evidence" value="ECO:0007669"/>
    <property type="project" value="InterPro"/>
</dbReference>
<dbReference type="GO" id="GO:0008483">
    <property type="term" value="F:transaminase activity"/>
    <property type="evidence" value="ECO:0007669"/>
    <property type="project" value="UniProtKB-KW"/>
</dbReference>
<comment type="caution">
    <text evidence="4">The sequence shown here is derived from an EMBL/GenBank/DDBJ whole genome shotgun (WGS) entry which is preliminary data.</text>
</comment>
<reference evidence="5" key="1">
    <citation type="submission" date="2018-06" db="EMBL/GenBank/DDBJ databases">
        <title>Aestuariibacter litoralis strain KCTC 52945T.</title>
        <authorList>
            <person name="Li X."/>
            <person name="Salam N."/>
            <person name="Li J.-L."/>
            <person name="Chen Y.-M."/>
            <person name="Yang Z.-W."/>
            <person name="Zhang L.-Y."/>
            <person name="Han M.-X."/>
            <person name="Xiao M."/>
            <person name="Li W.-J."/>
        </authorList>
    </citation>
    <scope>NUCLEOTIDE SEQUENCE [LARGE SCALE GENOMIC DNA]</scope>
    <source>
        <strain evidence="5">KCTC 52945</strain>
    </source>
</reference>
<dbReference type="InterPro" id="IPR015422">
    <property type="entry name" value="PyrdxlP-dep_Trfase_small"/>
</dbReference>
<dbReference type="CDD" id="cd00610">
    <property type="entry name" value="OAT_like"/>
    <property type="match status" value="1"/>
</dbReference>
<name>A0A2W2AU63_9HYPH</name>
<gene>
    <name evidence="4" type="ORF">DK847_07905</name>
</gene>
<dbReference type="InterPro" id="IPR015421">
    <property type="entry name" value="PyrdxlP-dep_Trfase_major"/>
</dbReference>
<keyword evidence="4" id="KW-0032">Aminotransferase</keyword>
<dbReference type="Pfam" id="PF00202">
    <property type="entry name" value="Aminotran_3"/>
    <property type="match status" value="1"/>
</dbReference>
<dbReference type="Proteomes" id="UP000248795">
    <property type="component" value="Unassembled WGS sequence"/>
</dbReference>
<evidence type="ECO:0000256" key="1">
    <source>
        <dbReference type="ARBA" id="ARBA00008954"/>
    </source>
</evidence>
<dbReference type="Gene3D" id="3.40.640.10">
    <property type="entry name" value="Type I PLP-dependent aspartate aminotransferase-like (Major domain)"/>
    <property type="match status" value="1"/>
</dbReference>
<dbReference type="GO" id="GO:0005829">
    <property type="term" value="C:cytosol"/>
    <property type="evidence" value="ECO:0007669"/>
    <property type="project" value="TreeGrafter"/>
</dbReference>
<dbReference type="InterPro" id="IPR005814">
    <property type="entry name" value="Aminotrans_3"/>
</dbReference>
<dbReference type="PANTHER" id="PTHR43094:SF1">
    <property type="entry name" value="AMINOTRANSFERASE CLASS-III"/>
    <property type="match status" value="1"/>
</dbReference>
<dbReference type="PANTHER" id="PTHR43094">
    <property type="entry name" value="AMINOTRANSFERASE"/>
    <property type="match status" value="1"/>
</dbReference>
<accession>A0A2W2AU63</accession>
<keyword evidence="5" id="KW-1185">Reference proteome</keyword>
<dbReference type="AlphaFoldDB" id="A0A2W2AU63"/>
<keyword evidence="4" id="KW-0808">Transferase</keyword>
<dbReference type="InterPro" id="IPR015424">
    <property type="entry name" value="PyrdxlP-dep_Trfase"/>
</dbReference>
<protein>
    <submittedName>
        <fullName evidence="4">Aspartate aminotransferase family protein</fullName>
    </submittedName>
</protein>
<comment type="similarity">
    <text evidence="1 3">Belongs to the class-III pyridoxal-phosphate-dependent aminotransferase family.</text>
</comment>
<dbReference type="RefSeq" id="WP_111197550.1">
    <property type="nucleotide sequence ID" value="NZ_QKVK01000003.1"/>
</dbReference>
<evidence type="ECO:0000256" key="3">
    <source>
        <dbReference type="RuleBase" id="RU003560"/>
    </source>
</evidence>
<keyword evidence="2 3" id="KW-0663">Pyridoxal phosphate</keyword>
<evidence type="ECO:0000256" key="2">
    <source>
        <dbReference type="ARBA" id="ARBA00022898"/>
    </source>
</evidence>
<dbReference type="NCBIfam" id="NF005685">
    <property type="entry name" value="PRK07483.1"/>
    <property type="match status" value="1"/>
</dbReference>
<evidence type="ECO:0000313" key="4">
    <source>
        <dbReference type="EMBL" id="PZF77242.1"/>
    </source>
</evidence>
<sequence length="446" mass="47873">MSSALPKHIHSTGDLPKVAWAKGTYVYDVNGKQYIDGSGGPAVYCIGHSNEEVNAAITSQLDRIAHGYRYNFSSDALEELTDIIRQRCGGTLNNMVYVTGGSEAVESCLKLALQYHAARGEMSRRRFIARERSWHGNTLGALSVSGFLERKRAFEGSLLDVSRLSPANAYRPVPGADAETVGEACAKELEDEILRIGAENVCAFIFEPVVGAAGGCVPAPKGYARRVREICDKHGVIMISDEVMCGSGRTGSWRALEEDGVEPDIMSIAKGLAAGYLPLGAAIYNDKVADAIHGTHGAPMTGHTFTAHTACCAAGVAVQKIVARDKLVERVKAKAPQFRAMLAEATKDIEAVGDIRGRGYFQALELVADRKTRRPFEAEKKLFMKIRQQAFDNGLICYPVGGNVDGINGDVVILAPPYNATDAELAEIVEKTAASVRQVLKAEGAA</sequence>